<dbReference type="Proteomes" id="UP000554482">
    <property type="component" value="Unassembled WGS sequence"/>
</dbReference>
<gene>
    <name evidence="1" type="ORF">FRX31_021196</name>
</gene>
<evidence type="ECO:0000313" key="2">
    <source>
        <dbReference type="Proteomes" id="UP000554482"/>
    </source>
</evidence>
<reference evidence="1 2" key="1">
    <citation type="submission" date="2020-06" db="EMBL/GenBank/DDBJ databases">
        <title>Transcriptomic and genomic resources for Thalictrum thalictroides and T. hernandezii: Facilitating candidate gene discovery in an emerging model plant lineage.</title>
        <authorList>
            <person name="Arias T."/>
            <person name="Riano-Pachon D.M."/>
            <person name="Di Stilio V.S."/>
        </authorList>
    </citation>
    <scope>NUCLEOTIDE SEQUENCE [LARGE SCALE GENOMIC DNA]</scope>
    <source>
        <strain evidence="2">cv. WT478/WT964</strain>
        <tissue evidence="1">Leaves</tissue>
    </source>
</reference>
<feature type="non-terminal residue" evidence="1">
    <location>
        <position position="1"/>
    </location>
</feature>
<dbReference type="EMBL" id="JABWDY010025773">
    <property type="protein sequence ID" value="KAF5189218.1"/>
    <property type="molecule type" value="Genomic_DNA"/>
</dbReference>
<keyword evidence="2" id="KW-1185">Reference proteome</keyword>
<sequence length="67" mass="8002">SLKLYYLQILDCSFLRRCANLLYIRHFTKSDFDAPRHHLGVDNVRVFEGNQNIEWAKQVFKTKPSFL</sequence>
<protein>
    <submittedName>
        <fullName evidence="1">Uncharacterized protein</fullName>
    </submittedName>
</protein>
<comment type="caution">
    <text evidence="1">The sequence shown here is derived from an EMBL/GenBank/DDBJ whole genome shotgun (WGS) entry which is preliminary data.</text>
</comment>
<evidence type="ECO:0000313" key="1">
    <source>
        <dbReference type="EMBL" id="KAF5189218.1"/>
    </source>
</evidence>
<organism evidence="1 2">
    <name type="scientific">Thalictrum thalictroides</name>
    <name type="common">Rue-anemone</name>
    <name type="synonym">Anemone thalictroides</name>
    <dbReference type="NCBI Taxonomy" id="46969"/>
    <lineage>
        <taxon>Eukaryota</taxon>
        <taxon>Viridiplantae</taxon>
        <taxon>Streptophyta</taxon>
        <taxon>Embryophyta</taxon>
        <taxon>Tracheophyta</taxon>
        <taxon>Spermatophyta</taxon>
        <taxon>Magnoliopsida</taxon>
        <taxon>Ranunculales</taxon>
        <taxon>Ranunculaceae</taxon>
        <taxon>Thalictroideae</taxon>
        <taxon>Thalictrum</taxon>
    </lineage>
</organism>
<name>A0A7J6VX83_THATH</name>
<proteinExistence type="predicted"/>
<accession>A0A7J6VX83</accession>
<dbReference type="AlphaFoldDB" id="A0A7J6VX83"/>